<evidence type="ECO:0000313" key="2">
    <source>
        <dbReference type="EMBL" id="MCP8999860.1"/>
    </source>
</evidence>
<feature type="transmembrane region" description="Helical" evidence="1">
    <location>
        <begin position="69"/>
        <end position="90"/>
    </location>
</feature>
<evidence type="ECO:0000313" key="3">
    <source>
        <dbReference type="Proteomes" id="UP001524318"/>
    </source>
</evidence>
<feature type="transmembrane region" description="Helical" evidence="1">
    <location>
        <begin position="41"/>
        <end position="57"/>
    </location>
</feature>
<keyword evidence="3" id="KW-1185">Reference proteome</keyword>
<feature type="transmembrane region" description="Helical" evidence="1">
    <location>
        <begin position="14"/>
        <end position="34"/>
    </location>
</feature>
<dbReference type="EMBL" id="JANCLV010000005">
    <property type="protein sequence ID" value="MCP8999860.1"/>
    <property type="molecule type" value="Genomic_DNA"/>
</dbReference>
<gene>
    <name evidence="2" type="ORF">NFC73_08965</name>
</gene>
<name>A0ABT1LN47_9MICC</name>
<keyword evidence="1" id="KW-1133">Transmembrane helix</keyword>
<keyword evidence="1" id="KW-0812">Transmembrane</keyword>
<proteinExistence type="predicted"/>
<reference evidence="2 3" key="1">
    <citation type="submission" date="2022-06" db="EMBL/GenBank/DDBJ databases">
        <title>Pseudarthrobacter sp. strain RMG13 Genome sequencing and assembly.</title>
        <authorList>
            <person name="Kim I."/>
        </authorList>
    </citation>
    <scope>NUCLEOTIDE SEQUENCE [LARGE SCALE GENOMIC DNA]</scope>
    <source>
        <strain evidence="2 3">RMG13</strain>
    </source>
</reference>
<evidence type="ECO:0000256" key="1">
    <source>
        <dbReference type="SAM" id="Phobius"/>
    </source>
</evidence>
<keyword evidence="1" id="KW-0472">Membrane</keyword>
<dbReference type="Proteomes" id="UP001524318">
    <property type="component" value="Unassembled WGS sequence"/>
</dbReference>
<organism evidence="2 3">
    <name type="scientific">Pseudarthrobacter humi</name>
    <dbReference type="NCBI Taxonomy" id="2952523"/>
    <lineage>
        <taxon>Bacteria</taxon>
        <taxon>Bacillati</taxon>
        <taxon>Actinomycetota</taxon>
        <taxon>Actinomycetes</taxon>
        <taxon>Micrococcales</taxon>
        <taxon>Micrococcaceae</taxon>
        <taxon>Pseudarthrobacter</taxon>
    </lineage>
</organism>
<dbReference type="RefSeq" id="WP_254749495.1">
    <property type="nucleotide sequence ID" value="NZ_JANCLV010000005.1"/>
</dbReference>
<comment type="caution">
    <text evidence="2">The sequence shown here is derived from an EMBL/GenBank/DDBJ whole genome shotgun (WGS) entry which is preliminary data.</text>
</comment>
<protein>
    <submittedName>
        <fullName evidence="2">Uncharacterized protein</fullName>
    </submittedName>
</protein>
<sequence>MAFGPNAALSSEEIRATASVAFALGLLRGIAAFIPAGKVRLVRVVLPLIVLGTPLVLRGNDIYFHSAFPAWWVICPALVLVVGLVGQDLLTHIGDDRVAR</sequence>
<accession>A0ABT1LN47</accession>